<protein>
    <submittedName>
        <fullName evidence="6">Site-specific integrase</fullName>
    </submittedName>
</protein>
<evidence type="ECO:0000313" key="6">
    <source>
        <dbReference type="EMBL" id="TVM16683.1"/>
    </source>
</evidence>
<dbReference type="InterPro" id="IPR050090">
    <property type="entry name" value="Tyrosine_recombinase_XerCD"/>
</dbReference>
<dbReference type="InterPro" id="IPR013762">
    <property type="entry name" value="Integrase-like_cat_sf"/>
</dbReference>
<reference evidence="6 7" key="1">
    <citation type="submission" date="2018-06" db="EMBL/GenBank/DDBJ databases">
        <title>Complete genome of Desulfovibrio indonesiensis P37SLT.</title>
        <authorList>
            <person name="Crispim J.S."/>
            <person name="Vidigal P.M.P."/>
            <person name="Silva L.C.F."/>
            <person name="Laguardia C.N."/>
            <person name="Araujo L.C."/>
            <person name="Dias R.S."/>
            <person name="Sousa M.P."/>
            <person name="Paula S.O."/>
            <person name="Silva C."/>
        </authorList>
    </citation>
    <scope>NUCLEOTIDE SEQUENCE [LARGE SCALE GENOMIC DNA]</scope>
    <source>
        <strain evidence="6 7">P37SLT</strain>
    </source>
</reference>
<dbReference type="GO" id="GO:0015074">
    <property type="term" value="P:DNA integration"/>
    <property type="evidence" value="ECO:0007669"/>
    <property type="project" value="InterPro"/>
</dbReference>
<proteinExistence type="inferred from homology"/>
<dbReference type="OrthoDB" id="5450216at2"/>
<dbReference type="AlphaFoldDB" id="A0A7M3MDJ9"/>
<dbReference type="Pfam" id="PF14659">
    <property type="entry name" value="Phage_int_SAM_3"/>
    <property type="match status" value="1"/>
</dbReference>
<keyword evidence="4" id="KW-0233">DNA recombination</keyword>
<keyword evidence="7" id="KW-1185">Reference proteome</keyword>
<keyword evidence="3" id="KW-0238">DNA-binding</keyword>
<evidence type="ECO:0000256" key="1">
    <source>
        <dbReference type="ARBA" id="ARBA00008857"/>
    </source>
</evidence>
<dbReference type="InterPro" id="IPR002104">
    <property type="entry name" value="Integrase_catalytic"/>
</dbReference>
<dbReference type="SUPFAM" id="SSF56349">
    <property type="entry name" value="DNA breaking-rejoining enzymes"/>
    <property type="match status" value="1"/>
</dbReference>
<evidence type="ECO:0000313" key="7">
    <source>
        <dbReference type="Proteomes" id="UP000448292"/>
    </source>
</evidence>
<evidence type="ECO:0000256" key="2">
    <source>
        <dbReference type="ARBA" id="ARBA00022908"/>
    </source>
</evidence>
<dbReference type="CDD" id="cd00397">
    <property type="entry name" value="DNA_BRE_C"/>
    <property type="match status" value="1"/>
</dbReference>
<name>A0A7M3MDJ9_9BACT</name>
<dbReference type="Pfam" id="PF00589">
    <property type="entry name" value="Phage_integrase"/>
    <property type="match status" value="1"/>
</dbReference>
<dbReference type="PROSITE" id="PS51898">
    <property type="entry name" value="TYR_RECOMBINASE"/>
    <property type="match status" value="1"/>
</dbReference>
<dbReference type="PANTHER" id="PTHR30349">
    <property type="entry name" value="PHAGE INTEGRASE-RELATED"/>
    <property type="match status" value="1"/>
</dbReference>
<dbReference type="InterPro" id="IPR010998">
    <property type="entry name" value="Integrase_recombinase_N"/>
</dbReference>
<feature type="domain" description="Tyr recombinase" evidence="5">
    <location>
        <begin position="165"/>
        <end position="352"/>
    </location>
</feature>
<dbReference type="GO" id="GO:0003677">
    <property type="term" value="F:DNA binding"/>
    <property type="evidence" value="ECO:0007669"/>
    <property type="project" value="UniProtKB-KW"/>
</dbReference>
<dbReference type="RefSeq" id="WP_144303435.1">
    <property type="nucleotide sequence ID" value="NZ_QMIE01000010.1"/>
</dbReference>
<dbReference type="InterPro" id="IPR004107">
    <property type="entry name" value="Integrase_SAM-like_N"/>
</dbReference>
<keyword evidence="2" id="KW-0229">DNA integration</keyword>
<dbReference type="GO" id="GO:0006310">
    <property type="term" value="P:DNA recombination"/>
    <property type="evidence" value="ECO:0007669"/>
    <property type="project" value="UniProtKB-KW"/>
</dbReference>
<organism evidence="6 7">
    <name type="scientific">Oceanidesulfovibrio indonesiensis</name>
    <dbReference type="NCBI Taxonomy" id="54767"/>
    <lineage>
        <taxon>Bacteria</taxon>
        <taxon>Pseudomonadati</taxon>
        <taxon>Thermodesulfobacteriota</taxon>
        <taxon>Desulfovibrionia</taxon>
        <taxon>Desulfovibrionales</taxon>
        <taxon>Desulfovibrionaceae</taxon>
        <taxon>Oceanidesulfovibrio</taxon>
    </lineage>
</organism>
<dbReference type="InterPro" id="IPR011010">
    <property type="entry name" value="DNA_brk_join_enz"/>
</dbReference>
<sequence length="379" mass="44210">MPTIRKDRGNRWQGTVKIDGRIVATKLFGTGEKHGPEWRKAATWEVNTREDKLKNPTTTVSVTCSAWAIKYLDHVKARSSEKTYDEKRRAFKYLAPHVGDVPVEEIDPTTAIDFLDLLFEERGGGVANTARGNLAQAWDWGSKFIRDFPQTANPFRAVDKYPEEPQPRYVPPEDDFWTVYQESTGQDRVMLTFMYYTAARRGEVFRLTWRDVDFKENRVRLTTRKTKNSRLKESWLPIVPELRKALVWWWEHRPYQVENVFMVLDDSPHEYHVPGTPYKERSKFMKRLCKRAKVEPYFGFHAIRHRRAVDLYKQGLRLHDIQKWLRHESAATTERYLKACGLDLDQLLEAVTRTEGPAKVIPFAPKEEAPAVRAAEASV</sequence>
<gene>
    <name evidence="6" type="ORF">DPQ33_11880</name>
</gene>
<comment type="caution">
    <text evidence="6">The sequence shown here is derived from an EMBL/GenBank/DDBJ whole genome shotgun (WGS) entry which is preliminary data.</text>
</comment>
<accession>A0A7M3MDJ9</accession>
<dbReference type="Proteomes" id="UP000448292">
    <property type="component" value="Unassembled WGS sequence"/>
</dbReference>
<dbReference type="Gene3D" id="1.10.150.130">
    <property type="match status" value="1"/>
</dbReference>
<dbReference type="Gene3D" id="1.10.443.10">
    <property type="entry name" value="Intergrase catalytic core"/>
    <property type="match status" value="1"/>
</dbReference>
<comment type="similarity">
    <text evidence="1">Belongs to the 'phage' integrase family.</text>
</comment>
<dbReference type="EMBL" id="QMIE01000010">
    <property type="protein sequence ID" value="TVM16683.1"/>
    <property type="molecule type" value="Genomic_DNA"/>
</dbReference>
<evidence type="ECO:0000256" key="4">
    <source>
        <dbReference type="ARBA" id="ARBA00023172"/>
    </source>
</evidence>
<evidence type="ECO:0000259" key="5">
    <source>
        <dbReference type="PROSITE" id="PS51898"/>
    </source>
</evidence>
<evidence type="ECO:0000256" key="3">
    <source>
        <dbReference type="ARBA" id="ARBA00023125"/>
    </source>
</evidence>
<dbReference type="PANTHER" id="PTHR30349:SF64">
    <property type="entry name" value="PROPHAGE INTEGRASE INTD-RELATED"/>
    <property type="match status" value="1"/>
</dbReference>